<comment type="caution">
    <text evidence="2">The sequence shown here is derived from an EMBL/GenBank/DDBJ whole genome shotgun (WGS) entry which is preliminary data.</text>
</comment>
<feature type="domain" description="MAE-28990/MAE-18760-like HEPN" evidence="1">
    <location>
        <begin position="14"/>
        <end position="170"/>
    </location>
</feature>
<accession>A0ABW3M6C2</accession>
<evidence type="ECO:0000313" key="2">
    <source>
        <dbReference type="EMBL" id="MFD1045154.1"/>
    </source>
</evidence>
<evidence type="ECO:0000259" key="1">
    <source>
        <dbReference type="Pfam" id="PF18737"/>
    </source>
</evidence>
<reference evidence="3" key="1">
    <citation type="journal article" date="2019" name="Int. J. Syst. Evol. Microbiol.">
        <title>The Global Catalogue of Microorganisms (GCM) 10K type strain sequencing project: providing services to taxonomists for standard genome sequencing and annotation.</title>
        <authorList>
            <consortium name="The Broad Institute Genomics Platform"/>
            <consortium name="The Broad Institute Genome Sequencing Center for Infectious Disease"/>
            <person name="Wu L."/>
            <person name="Ma J."/>
        </authorList>
    </citation>
    <scope>NUCLEOTIDE SEQUENCE [LARGE SCALE GENOMIC DNA]</scope>
    <source>
        <strain evidence="3">JCM 31486</strain>
    </source>
</reference>
<protein>
    <submittedName>
        <fullName evidence="2">MAE_28990/MAE_18760 family HEPN-like nuclease</fullName>
    </submittedName>
</protein>
<dbReference type="Proteomes" id="UP001597045">
    <property type="component" value="Unassembled WGS sequence"/>
</dbReference>
<dbReference type="Pfam" id="PF18737">
    <property type="entry name" value="HEPN_MAE_28990"/>
    <property type="match status" value="1"/>
</dbReference>
<keyword evidence="3" id="KW-1185">Reference proteome</keyword>
<sequence length="196" mass="22230">MSTTTSASQDVSREARGLAILLLFAAYENLLYTLCRTLLEAAAKSRAKASRLKPGIRLFLVHDELKSLMASGRRKLWKSVGPRIVSILAERPARELDMDLFPDDGSYMKSSQVAVFCEIFGFEHPGIALREVWGHIDAIVDQRNGIAHGRLAPEEVGRNYTYNDLTKLMDQWEHRWLAFLDAVESHCMRSAFYLIK</sequence>
<proteinExistence type="predicted"/>
<dbReference type="InterPro" id="IPR040788">
    <property type="entry name" value="HEPN_MAE_28990"/>
</dbReference>
<gene>
    <name evidence="2" type="ORF">ACFQ1S_05885</name>
</gene>
<dbReference type="EMBL" id="JBHTIS010000221">
    <property type="protein sequence ID" value="MFD1045154.1"/>
    <property type="molecule type" value="Genomic_DNA"/>
</dbReference>
<evidence type="ECO:0000313" key="3">
    <source>
        <dbReference type="Proteomes" id="UP001597045"/>
    </source>
</evidence>
<name>A0ABW3M6C2_9PSEU</name>
<organism evidence="2 3">
    <name type="scientific">Kibdelosporangium lantanae</name>
    <dbReference type="NCBI Taxonomy" id="1497396"/>
    <lineage>
        <taxon>Bacteria</taxon>
        <taxon>Bacillati</taxon>
        <taxon>Actinomycetota</taxon>
        <taxon>Actinomycetes</taxon>
        <taxon>Pseudonocardiales</taxon>
        <taxon>Pseudonocardiaceae</taxon>
        <taxon>Kibdelosporangium</taxon>
    </lineage>
</organism>